<gene>
    <name evidence="2" type="ORF">ACE02W_08790</name>
</gene>
<dbReference type="Pfam" id="PF09956">
    <property type="entry name" value="Phage_cement_2"/>
    <property type="match status" value="1"/>
</dbReference>
<dbReference type="RefSeq" id="WP_342201387.1">
    <property type="nucleotide sequence ID" value="NZ_JBCATE010000002.1"/>
</dbReference>
<dbReference type="EMBL" id="JBHFGU010000002">
    <property type="protein sequence ID" value="MFB2619895.1"/>
    <property type="molecule type" value="Genomic_DNA"/>
</dbReference>
<feature type="transmembrane region" description="Helical" evidence="1">
    <location>
        <begin position="20"/>
        <end position="40"/>
    </location>
</feature>
<protein>
    <submittedName>
        <fullName evidence="2">DUF2190 family protein</fullName>
    </submittedName>
</protein>
<keyword evidence="1" id="KW-1133">Transmembrane helix</keyword>
<evidence type="ECO:0000256" key="1">
    <source>
        <dbReference type="SAM" id="Phobius"/>
    </source>
</evidence>
<proteinExistence type="predicted"/>
<dbReference type="Proteomes" id="UP001576708">
    <property type="component" value="Unassembled WGS sequence"/>
</dbReference>
<reference evidence="2 3" key="1">
    <citation type="submission" date="2024-09" db="EMBL/GenBank/DDBJ databases">
        <authorList>
            <person name="Zhang Y."/>
        </authorList>
    </citation>
    <scope>NUCLEOTIDE SEQUENCE [LARGE SCALE GENOMIC DNA]</scope>
    <source>
        <strain evidence="2 3">ZJ318</strain>
    </source>
</reference>
<evidence type="ECO:0000313" key="2">
    <source>
        <dbReference type="EMBL" id="MFB2619895.1"/>
    </source>
</evidence>
<evidence type="ECO:0000313" key="3">
    <source>
        <dbReference type="Proteomes" id="UP001576708"/>
    </source>
</evidence>
<dbReference type="PIRSF" id="PIRSF030771">
    <property type="entry name" value="UCP030771"/>
    <property type="match status" value="1"/>
</dbReference>
<keyword evidence="1" id="KW-0472">Membrane</keyword>
<name>A0ABV4VHY0_9GAMM</name>
<dbReference type="InterPro" id="IPR011231">
    <property type="entry name" value="Phage_VT1-Sakai_H0018"/>
</dbReference>
<organism evidence="2 3">
    <name type="scientific">Shewanella mangrovisoli</name>
    <dbReference type="NCBI Taxonomy" id="2864211"/>
    <lineage>
        <taxon>Bacteria</taxon>
        <taxon>Pseudomonadati</taxon>
        <taxon>Pseudomonadota</taxon>
        <taxon>Gammaproteobacteria</taxon>
        <taxon>Alteromonadales</taxon>
        <taxon>Shewanellaceae</taxon>
        <taxon>Shewanella</taxon>
    </lineage>
</organism>
<keyword evidence="3" id="KW-1185">Reference proteome</keyword>
<sequence length="107" mass="10928">MKNYIQDGKTISFTPTADVVSGQAVLLGALLVVSIGAIAANTAGEGVTEGVFELPKKSTDVVTQGADLYWDDTAKNLTITASTNKLVGKAWAAAGNGTDTVSVKINA</sequence>
<accession>A0ABV4VHY0</accession>
<comment type="caution">
    <text evidence="2">The sequence shown here is derived from an EMBL/GenBank/DDBJ whole genome shotgun (WGS) entry which is preliminary data.</text>
</comment>
<keyword evidence="1" id="KW-0812">Transmembrane</keyword>